<gene>
    <name evidence="2" type="ORF">APZ42_030191</name>
</gene>
<feature type="compositionally biased region" description="Polar residues" evidence="1">
    <location>
        <begin position="200"/>
        <end position="219"/>
    </location>
</feature>
<feature type="region of interest" description="Disordered" evidence="1">
    <location>
        <begin position="193"/>
        <end position="249"/>
    </location>
</feature>
<dbReference type="AlphaFoldDB" id="A0A164NZQ2"/>
<comment type="caution">
    <text evidence="2">The sequence shown here is derived from an EMBL/GenBank/DDBJ whole genome shotgun (WGS) entry which is preliminary data.</text>
</comment>
<reference evidence="2 3" key="1">
    <citation type="submission" date="2016-03" db="EMBL/GenBank/DDBJ databases">
        <title>EvidentialGene: Evidence-directed Construction of Genes on Genomes.</title>
        <authorList>
            <person name="Gilbert D.G."/>
            <person name="Choi J.-H."/>
            <person name="Mockaitis K."/>
            <person name="Colbourne J."/>
            <person name="Pfrender M."/>
        </authorList>
    </citation>
    <scope>NUCLEOTIDE SEQUENCE [LARGE SCALE GENOMIC DNA]</scope>
    <source>
        <strain evidence="2 3">Xinb3</strain>
        <tissue evidence="2">Complete organism</tissue>
    </source>
</reference>
<organism evidence="2 3">
    <name type="scientific">Daphnia magna</name>
    <dbReference type="NCBI Taxonomy" id="35525"/>
    <lineage>
        <taxon>Eukaryota</taxon>
        <taxon>Metazoa</taxon>
        <taxon>Ecdysozoa</taxon>
        <taxon>Arthropoda</taxon>
        <taxon>Crustacea</taxon>
        <taxon>Branchiopoda</taxon>
        <taxon>Diplostraca</taxon>
        <taxon>Cladocera</taxon>
        <taxon>Anomopoda</taxon>
        <taxon>Daphniidae</taxon>
        <taxon>Daphnia</taxon>
    </lineage>
</organism>
<proteinExistence type="predicted"/>
<name>A0A164NZQ2_9CRUS</name>
<dbReference type="Proteomes" id="UP000076858">
    <property type="component" value="Unassembled WGS sequence"/>
</dbReference>
<evidence type="ECO:0000256" key="1">
    <source>
        <dbReference type="SAM" id="MobiDB-lite"/>
    </source>
</evidence>
<feature type="compositionally biased region" description="Polar residues" evidence="1">
    <location>
        <begin position="237"/>
        <end position="249"/>
    </location>
</feature>
<protein>
    <submittedName>
        <fullName evidence="2">Uncharacterized protein</fullName>
    </submittedName>
</protein>
<keyword evidence="3" id="KW-1185">Reference proteome</keyword>
<evidence type="ECO:0000313" key="3">
    <source>
        <dbReference type="Proteomes" id="UP000076858"/>
    </source>
</evidence>
<accession>A0A164NZQ2</accession>
<sequence length="280" mass="31961">MTTSCIPLHLEEKLRELQQRLAIAASNNDLEINATHEAVARVDTTSFRKSTSVATEVRVGHQENAHPPFMLDEQAPIPCACDQEPESDHPKMGPATLVEADGEYHILICEVKEFSIYLETVLLSYQQTFSTEIRNLVLYLRKLRSLTPLEPLTQELKTLLRKLDNNPGVTRPNNVQFAIKKKLIQTKPKIRQLLPPNHLGQDSHQAASPQQVSPLSTPMQRPGQKRRRDLRPVRPSLRQSLNRQHTFREQQFNQAVETLVVLEQSGQHSRTLSEFTTEKF</sequence>
<dbReference type="EMBL" id="LRGB01002761">
    <property type="protein sequence ID" value="KZS06383.1"/>
    <property type="molecule type" value="Genomic_DNA"/>
</dbReference>
<evidence type="ECO:0000313" key="2">
    <source>
        <dbReference type="EMBL" id="KZS06383.1"/>
    </source>
</evidence>